<dbReference type="SMART" id="SM00346">
    <property type="entry name" value="HTH_ICLR"/>
    <property type="match status" value="1"/>
</dbReference>
<dbReference type="SUPFAM" id="SSF46785">
    <property type="entry name" value="Winged helix' DNA-binding domain"/>
    <property type="match status" value="1"/>
</dbReference>
<comment type="caution">
    <text evidence="6">The sequence shown here is derived from an EMBL/GenBank/DDBJ whole genome shotgun (WGS) entry which is preliminary data.</text>
</comment>
<dbReference type="GO" id="GO:0003700">
    <property type="term" value="F:DNA-binding transcription factor activity"/>
    <property type="evidence" value="ECO:0007669"/>
    <property type="project" value="TreeGrafter"/>
</dbReference>
<evidence type="ECO:0000256" key="3">
    <source>
        <dbReference type="ARBA" id="ARBA00023163"/>
    </source>
</evidence>
<dbReference type="PROSITE" id="PS51077">
    <property type="entry name" value="HTH_ICLR"/>
    <property type="match status" value="1"/>
</dbReference>
<accession>A0A366F7G9</accession>
<dbReference type="GO" id="GO:0045892">
    <property type="term" value="P:negative regulation of DNA-templated transcription"/>
    <property type="evidence" value="ECO:0007669"/>
    <property type="project" value="TreeGrafter"/>
</dbReference>
<keyword evidence="3" id="KW-0804">Transcription</keyword>
<protein>
    <submittedName>
        <fullName evidence="6">IclR family transcriptional regulator</fullName>
    </submittedName>
</protein>
<evidence type="ECO:0000256" key="1">
    <source>
        <dbReference type="ARBA" id="ARBA00023015"/>
    </source>
</evidence>
<dbReference type="Pfam" id="PF01614">
    <property type="entry name" value="IclR_C"/>
    <property type="match status" value="1"/>
</dbReference>
<dbReference type="GO" id="GO:0003677">
    <property type="term" value="F:DNA binding"/>
    <property type="evidence" value="ECO:0007669"/>
    <property type="project" value="UniProtKB-KW"/>
</dbReference>
<keyword evidence="1" id="KW-0805">Transcription regulation</keyword>
<dbReference type="PANTHER" id="PTHR30136">
    <property type="entry name" value="HELIX-TURN-HELIX TRANSCRIPTIONAL REGULATOR, ICLR FAMILY"/>
    <property type="match status" value="1"/>
</dbReference>
<dbReference type="Gene3D" id="1.10.10.10">
    <property type="entry name" value="Winged helix-like DNA-binding domain superfamily/Winged helix DNA-binding domain"/>
    <property type="match status" value="1"/>
</dbReference>
<evidence type="ECO:0000256" key="2">
    <source>
        <dbReference type="ARBA" id="ARBA00023125"/>
    </source>
</evidence>
<sequence>MSSEGPPNAAAAIAPDRLQSQEPPRYVAPAVEKGLDVLELLASSAVPLSQRGIADRLGRSVPEVYRVLASLERRGYIARGADESYFLTMKLHQLAMEHPPVKRLVENAMALLNRLAAETIQGFHVCVLDGAEIQAIIQVDSPAPIGFRVRVGGRNSALRSASGRTLLAFQPPSARQWALAASGEFPARDRLIARIEAIAKVGYEYVVDDTLKGIIDVSFPILDYSGHAIAALTMPFLAAQAPVITLEEAAAMASETASRISESLGGRQPQTILPVRDPLSYAASP</sequence>
<organism evidence="6 7">
    <name type="scientific">Roseiarcus fermentans</name>
    <dbReference type="NCBI Taxonomy" id="1473586"/>
    <lineage>
        <taxon>Bacteria</taxon>
        <taxon>Pseudomonadati</taxon>
        <taxon>Pseudomonadota</taxon>
        <taxon>Alphaproteobacteria</taxon>
        <taxon>Hyphomicrobiales</taxon>
        <taxon>Roseiarcaceae</taxon>
        <taxon>Roseiarcus</taxon>
    </lineage>
</organism>
<keyword evidence="7" id="KW-1185">Reference proteome</keyword>
<dbReference type="InterPro" id="IPR050707">
    <property type="entry name" value="HTH_MetabolicPath_Reg"/>
</dbReference>
<dbReference type="PROSITE" id="PS51078">
    <property type="entry name" value="ICLR_ED"/>
    <property type="match status" value="1"/>
</dbReference>
<feature type="domain" description="IclR-ED" evidence="5">
    <location>
        <begin position="90"/>
        <end position="266"/>
    </location>
</feature>
<dbReference type="Proteomes" id="UP000253529">
    <property type="component" value="Unassembled WGS sequence"/>
</dbReference>
<dbReference type="InterPro" id="IPR036390">
    <property type="entry name" value="WH_DNA-bd_sf"/>
</dbReference>
<dbReference type="Gene3D" id="3.30.450.40">
    <property type="match status" value="1"/>
</dbReference>
<name>A0A366F7G9_9HYPH</name>
<dbReference type="InterPro" id="IPR014757">
    <property type="entry name" value="Tscrpt_reg_IclR_C"/>
</dbReference>
<dbReference type="EMBL" id="QNRK01000018">
    <property type="protein sequence ID" value="RBP10567.1"/>
    <property type="molecule type" value="Genomic_DNA"/>
</dbReference>
<reference evidence="6 7" key="1">
    <citation type="submission" date="2018-06" db="EMBL/GenBank/DDBJ databases">
        <title>Genomic Encyclopedia of Type Strains, Phase IV (KMG-IV): sequencing the most valuable type-strain genomes for metagenomic binning, comparative biology and taxonomic classification.</title>
        <authorList>
            <person name="Goeker M."/>
        </authorList>
    </citation>
    <scope>NUCLEOTIDE SEQUENCE [LARGE SCALE GENOMIC DNA]</scope>
    <source>
        <strain evidence="6 7">DSM 24875</strain>
    </source>
</reference>
<evidence type="ECO:0000259" key="5">
    <source>
        <dbReference type="PROSITE" id="PS51078"/>
    </source>
</evidence>
<keyword evidence="2" id="KW-0238">DNA-binding</keyword>
<dbReference type="AlphaFoldDB" id="A0A366F7G9"/>
<dbReference type="SUPFAM" id="SSF55781">
    <property type="entry name" value="GAF domain-like"/>
    <property type="match status" value="1"/>
</dbReference>
<dbReference type="Pfam" id="PF09339">
    <property type="entry name" value="HTH_IclR"/>
    <property type="match status" value="1"/>
</dbReference>
<evidence type="ECO:0000313" key="7">
    <source>
        <dbReference type="Proteomes" id="UP000253529"/>
    </source>
</evidence>
<evidence type="ECO:0000259" key="4">
    <source>
        <dbReference type="PROSITE" id="PS51077"/>
    </source>
</evidence>
<dbReference type="InterPro" id="IPR005471">
    <property type="entry name" value="Tscrpt_reg_IclR_N"/>
</dbReference>
<gene>
    <name evidence="6" type="ORF">DFR50_11853</name>
</gene>
<proteinExistence type="predicted"/>
<dbReference type="InterPro" id="IPR036388">
    <property type="entry name" value="WH-like_DNA-bd_sf"/>
</dbReference>
<evidence type="ECO:0000313" key="6">
    <source>
        <dbReference type="EMBL" id="RBP10567.1"/>
    </source>
</evidence>
<dbReference type="InterPro" id="IPR029016">
    <property type="entry name" value="GAF-like_dom_sf"/>
</dbReference>
<dbReference type="PANTHER" id="PTHR30136:SF7">
    <property type="entry name" value="HTH-TYPE TRANSCRIPTIONAL REGULATOR KDGR-RELATED"/>
    <property type="match status" value="1"/>
</dbReference>
<feature type="domain" description="HTH iclR-type" evidence="4">
    <location>
        <begin position="28"/>
        <end position="89"/>
    </location>
</feature>